<accession>A0ABM7EW07</accession>
<dbReference type="Proteomes" id="UP000035061">
    <property type="component" value="Chromosome"/>
</dbReference>
<organism evidence="1 2">
    <name type="scientific">Bifidobacterium catenulatum DSM 16992 = JCM 1194 = LMG 11043</name>
    <dbReference type="NCBI Taxonomy" id="566552"/>
    <lineage>
        <taxon>Bacteria</taxon>
        <taxon>Bacillati</taxon>
        <taxon>Actinomycetota</taxon>
        <taxon>Actinomycetes</taxon>
        <taxon>Bifidobacteriales</taxon>
        <taxon>Bifidobacteriaceae</taxon>
        <taxon>Bifidobacterium</taxon>
    </lineage>
</organism>
<dbReference type="EMBL" id="AP012325">
    <property type="protein sequence ID" value="BAR01800.1"/>
    <property type="molecule type" value="Genomic_DNA"/>
</dbReference>
<gene>
    <name evidence="1" type="ORF">BBCT_0832</name>
</gene>
<proteinExistence type="predicted"/>
<dbReference type="RefSeq" id="WP_155812146.1">
    <property type="nucleotide sequence ID" value="NZ_ABXY01000011.1"/>
</dbReference>
<dbReference type="GeneID" id="45583635"/>
<keyword evidence="2" id="KW-1185">Reference proteome</keyword>
<name>A0ABM7EW07_9BIFI</name>
<protein>
    <submittedName>
        <fullName evidence="1">Uncharacterized protein</fullName>
    </submittedName>
</protein>
<sequence length="57" mass="6570">MKDVLQEIAHQLKRIADQGEQTTMQLNREDALAAWGLRIYQADYLRALQQLGIDITD</sequence>
<reference evidence="1 2" key="1">
    <citation type="submission" date="2012-02" db="EMBL/GenBank/DDBJ databases">
        <title>Complete genome sequence of Bifidobacterium catenulatum JCM 1194.</title>
        <authorList>
            <person name="Toh H."/>
            <person name="Oshima K."/>
            <person name="Morita H."/>
            <person name="Hattori M."/>
        </authorList>
    </citation>
    <scope>NUCLEOTIDE SEQUENCE [LARGE SCALE GENOMIC DNA]</scope>
    <source>
        <strain evidence="1 2">JCM 1194</strain>
    </source>
</reference>
<evidence type="ECO:0000313" key="1">
    <source>
        <dbReference type="EMBL" id="BAR01800.1"/>
    </source>
</evidence>
<evidence type="ECO:0000313" key="2">
    <source>
        <dbReference type="Proteomes" id="UP000035061"/>
    </source>
</evidence>